<dbReference type="RefSeq" id="XP_018189168.1">
    <property type="nucleotide sequence ID" value="XM_018328988.1"/>
</dbReference>
<keyword evidence="3" id="KW-1185">Reference proteome</keyword>
<dbReference type="InParanoid" id="A0A165HJN6"/>
<feature type="compositionally biased region" description="Polar residues" evidence="1">
    <location>
        <begin position="385"/>
        <end position="395"/>
    </location>
</feature>
<gene>
    <name evidence="2" type="ORF">L228DRAFT_120694</name>
</gene>
<organism evidence="2 3">
    <name type="scientific">Xylona heveae (strain CBS 132557 / TC161)</name>
    <dbReference type="NCBI Taxonomy" id="1328760"/>
    <lineage>
        <taxon>Eukaryota</taxon>
        <taxon>Fungi</taxon>
        <taxon>Dikarya</taxon>
        <taxon>Ascomycota</taxon>
        <taxon>Pezizomycotina</taxon>
        <taxon>Xylonomycetes</taxon>
        <taxon>Xylonales</taxon>
        <taxon>Xylonaceae</taxon>
        <taxon>Xylona</taxon>
    </lineage>
</organism>
<evidence type="ECO:0000313" key="2">
    <source>
        <dbReference type="EMBL" id="KZF23613.1"/>
    </source>
</evidence>
<dbReference type="InterPro" id="IPR032710">
    <property type="entry name" value="NTF2-like_dom_sf"/>
</dbReference>
<proteinExistence type="predicted"/>
<dbReference type="Proteomes" id="UP000076632">
    <property type="component" value="Unassembled WGS sequence"/>
</dbReference>
<feature type="region of interest" description="Disordered" evidence="1">
    <location>
        <begin position="311"/>
        <end position="435"/>
    </location>
</feature>
<dbReference type="OrthoDB" id="65445at2759"/>
<dbReference type="GeneID" id="28894125"/>
<feature type="compositionally biased region" description="Polar residues" evidence="1">
    <location>
        <begin position="243"/>
        <end position="262"/>
    </location>
</feature>
<evidence type="ECO:0000256" key="1">
    <source>
        <dbReference type="SAM" id="MobiDB-lite"/>
    </source>
</evidence>
<dbReference type="EMBL" id="KV407457">
    <property type="protein sequence ID" value="KZF23613.1"/>
    <property type="molecule type" value="Genomic_DNA"/>
</dbReference>
<evidence type="ECO:0000313" key="3">
    <source>
        <dbReference type="Proteomes" id="UP000076632"/>
    </source>
</evidence>
<dbReference type="SUPFAM" id="SSF54427">
    <property type="entry name" value="NTF2-like"/>
    <property type="match status" value="1"/>
</dbReference>
<reference evidence="2 3" key="1">
    <citation type="journal article" date="2016" name="Fungal Biol.">
        <title>The genome of Xylona heveae provides a window into fungal endophytism.</title>
        <authorList>
            <person name="Gazis R."/>
            <person name="Kuo A."/>
            <person name="Riley R."/>
            <person name="LaButti K."/>
            <person name="Lipzen A."/>
            <person name="Lin J."/>
            <person name="Amirebrahimi M."/>
            <person name="Hesse C.N."/>
            <person name="Spatafora J.W."/>
            <person name="Henrissat B."/>
            <person name="Hainaut M."/>
            <person name="Grigoriev I.V."/>
            <person name="Hibbett D.S."/>
        </authorList>
    </citation>
    <scope>NUCLEOTIDE SEQUENCE [LARGE SCALE GENOMIC DNA]</scope>
    <source>
        <strain evidence="2 3">TC161</strain>
    </source>
</reference>
<dbReference type="PANTHER" id="PTHR31723:SF10">
    <property type="entry name" value="PATHOGEN-RELATED PROTEIN"/>
    <property type="match status" value="1"/>
</dbReference>
<dbReference type="Gene3D" id="3.10.450.50">
    <property type="match status" value="1"/>
</dbReference>
<feature type="compositionally biased region" description="Low complexity" evidence="1">
    <location>
        <begin position="353"/>
        <end position="372"/>
    </location>
</feature>
<accession>A0A165HJN6</accession>
<dbReference type="InterPro" id="IPR053218">
    <property type="entry name" value="Pathogen-related_defense"/>
</dbReference>
<name>A0A165HJN6_XYLHT</name>
<dbReference type="PANTHER" id="PTHR31723">
    <property type="entry name" value="PATHOGENESIS-RELATED FAMILY PROTEIN"/>
    <property type="match status" value="1"/>
</dbReference>
<dbReference type="AlphaFoldDB" id="A0A165HJN6"/>
<evidence type="ECO:0008006" key="4">
    <source>
        <dbReference type="Google" id="ProtNLM"/>
    </source>
</evidence>
<sequence length="462" mass="49847">MDSADVEALLVNEPTPAPALPDYVLDADAVLRDTEAAWRYGRPPNYSNTRKVYGQSKKMSHEPGSLESIVENLVKNWEIEASFKTSLADWRTIDHKNYSFSVNGGRPQTGEEMLKCGTYNAIISPNEFYSPEHSDFTTSHKTFKRMMPTFAWEVLEVYSGPPRVAFKWRHWGTMKNDYVGFNNKGEKVTVKAHGGPIDIEGITVAKVTDDLKVQNLETWFDPMDMFRQIAVNGIINKEINPIPSRSETSSPTGEADINSSVKDITLPGTINEDGSAGVDGIRADASSETIQGMLSTTITTAAALTNDEAKDSVPSLSLSPHPAEVPATPEYLPTLGSATTETETDSETKTDSADIINIAGGSGIGNEAENGSVMDDGGARVAQAAVSTDAATTHSLADADTHTSPLTTSEETHNNDQHLPTSLTDAQPGDAIAAPPESHETFLTHEELGSLTPSMCPFLNKE</sequence>
<protein>
    <recommendedName>
        <fullName evidence="4">Pathogen-related protein</fullName>
    </recommendedName>
</protein>
<feature type="region of interest" description="Disordered" evidence="1">
    <location>
        <begin position="240"/>
        <end position="280"/>
    </location>
</feature>